<evidence type="ECO:0008006" key="16">
    <source>
        <dbReference type="Google" id="ProtNLM"/>
    </source>
</evidence>
<dbReference type="Pfam" id="PF16916">
    <property type="entry name" value="ZT_dimer"/>
    <property type="match status" value="1"/>
</dbReference>
<dbReference type="InterPro" id="IPR002524">
    <property type="entry name" value="Cation_efflux"/>
</dbReference>
<dbReference type="Gene3D" id="1.20.1510.10">
    <property type="entry name" value="Cation efflux protein transmembrane domain"/>
    <property type="match status" value="1"/>
</dbReference>
<keyword evidence="7 11" id="KW-1133">Transmembrane helix</keyword>
<dbReference type="OrthoDB" id="8948755at2759"/>
<evidence type="ECO:0000256" key="1">
    <source>
        <dbReference type="ARBA" id="ARBA00004141"/>
    </source>
</evidence>
<gene>
    <name evidence="14" type="ORF">DNTS_016233</name>
</gene>
<dbReference type="InterPro" id="IPR036837">
    <property type="entry name" value="Cation_efflux_CTD_sf"/>
</dbReference>
<sequence length="309" mass="33985">MVNMEKTQLSNQNESMGELLGLLDYSEDEHLSTDSVSKHDTKTCHIFDNSNIKLQDKTEARRKLLVTCAVCLIFMIGEIIGGYIAHSLAIMTDAAHLLADFFSVSISLFSLWISARPPSKHLTFGWHRSEALGALLSVLSIWLVTVVLVVFAAQRIISDDYEIHGDAMIVTAGCAVSGYDSPSVSISSFSSSQRGQKHQRQGGICSRPGRFTAELRSAAGRHSHLLQGIPNDVDFDAVNDALLSVGGVKSTHRLHMWSLNTSQLQLSVHVVIEAQQSNHQMVLKDMTKLLQAEYGFTNITIQLETHPAL</sequence>
<keyword evidence="5 11" id="KW-0812">Transmembrane</keyword>
<dbReference type="PANTHER" id="PTHR11562:SF17">
    <property type="entry name" value="RE54080P-RELATED"/>
    <property type="match status" value="1"/>
</dbReference>
<dbReference type="GO" id="GO:0005385">
    <property type="term" value="F:zinc ion transmembrane transporter activity"/>
    <property type="evidence" value="ECO:0007669"/>
    <property type="project" value="TreeGrafter"/>
</dbReference>
<dbReference type="InterPro" id="IPR050681">
    <property type="entry name" value="CDF/SLC30A"/>
</dbReference>
<dbReference type="SUPFAM" id="SSF161111">
    <property type="entry name" value="Cation efflux protein transmembrane domain-like"/>
    <property type="match status" value="1"/>
</dbReference>
<dbReference type="AlphaFoldDB" id="A0A553Q0N9"/>
<dbReference type="GO" id="GO:0010043">
    <property type="term" value="P:response to zinc ion"/>
    <property type="evidence" value="ECO:0007669"/>
    <property type="project" value="TreeGrafter"/>
</dbReference>
<reference evidence="14 15" key="1">
    <citation type="journal article" date="2019" name="Sci. Data">
        <title>Hybrid genome assembly and annotation of Danionella translucida.</title>
        <authorList>
            <person name="Kadobianskyi M."/>
            <person name="Schulze L."/>
            <person name="Schuelke M."/>
            <person name="Judkewitz B."/>
        </authorList>
    </citation>
    <scope>NUCLEOTIDE SEQUENCE [LARGE SCALE GENOMIC DNA]</scope>
    <source>
        <strain evidence="14 15">Bolton</strain>
    </source>
</reference>
<dbReference type="SUPFAM" id="SSF160240">
    <property type="entry name" value="Cation efflux protein cytoplasmic domain-like"/>
    <property type="match status" value="1"/>
</dbReference>
<dbReference type="InterPro" id="IPR027469">
    <property type="entry name" value="Cation_efflux_TMD_sf"/>
</dbReference>
<organism evidence="14 15">
    <name type="scientific">Danionella cerebrum</name>
    <dbReference type="NCBI Taxonomy" id="2873325"/>
    <lineage>
        <taxon>Eukaryota</taxon>
        <taxon>Metazoa</taxon>
        <taxon>Chordata</taxon>
        <taxon>Craniata</taxon>
        <taxon>Vertebrata</taxon>
        <taxon>Euteleostomi</taxon>
        <taxon>Actinopterygii</taxon>
        <taxon>Neopterygii</taxon>
        <taxon>Teleostei</taxon>
        <taxon>Ostariophysi</taxon>
        <taxon>Cypriniformes</taxon>
        <taxon>Danionidae</taxon>
        <taxon>Danioninae</taxon>
        <taxon>Danionella</taxon>
    </lineage>
</organism>
<evidence type="ECO:0000256" key="4">
    <source>
        <dbReference type="ARBA" id="ARBA00022449"/>
    </source>
</evidence>
<evidence type="ECO:0000313" key="14">
    <source>
        <dbReference type="EMBL" id="TRY83502.1"/>
    </source>
</evidence>
<protein>
    <recommendedName>
        <fullName evidence="16">Zinc transporter 8</fullName>
    </recommendedName>
</protein>
<keyword evidence="8" id="KW-0406">Ion transport</keyword>
<dbReference type="GO" id="GO:0015297">
    <property type="term" value="F:antiporter activity"/>
    <property type="evidence" value="ECO:0007669"/>
    <property type="project" value="UniProtKB-KW"/>
</dbReference>
<evidence type="ECO:0000256" key="8">
    <source>
        <dbReference type="ARBA" id="ARBA00023065"/>
    </source>
</evidence>
<keyword evidence="3" id="KW-0813">Transport</keyword>
<keyword evidence="15" id="KW-1185">Reference proteome</keyword>
<keyword evidence="9 11" id="KW-0472">Membrane</keyword>
<keyword evidence="6" id="KW-0864">Zinc transport</keyword>
<evidence type="ECO:0000259" key="12">
    <source>
        <dbReference type="Pfam" id="PF01545"/>
    </source>
</evidence>
<evidence type="ECO:0000256" key="5">
    <source>
        <dbReference type="ARBA" id="ARBA00022692"/>
    </source>
</evidence>
<evidence type="ECO:0000256" key="11">
    <source>
        <dbReference type="SAM" id="Phobius"/>
    </source>
</evidence>
<feature type="transmembrane region" description="Helical" evidence="11">
    <location>
        <begin position="134"/>
        <end position="153"/>
    </location>
</feature>
<evidence type="ECO:0000256" key="7">
    <source>
        <dbReference type="ARBA" id="ARBA00022989"/>
    </source>
</evidence>
<dbReference type="InterPro" id="IPR027470">
    <property type="entry name" value="Cation_efflux_CTD"/>
</dbReference>
<evidence type="ECO:0000259" key="13">
    <source>
        <dbReference type="Pfam" id="PF16916"/>
    </source>
</evidence>
<evidence type="ECO:0000256" key="9">
    <source>
        <dbReference type="ARBA" id="ARBA00023136"/>
    </source>
</evidence>
<dbReference type="GO" id="GO:0005886">
    <property type="term" value="C:plasma membrane"/>
    <property type="evidence" value="ECO:0007669"/>
    <property type="project" value="TreeGrafter"/>
</dbReference>
<dbReference type="NCBIfam" id="TIGR01297">
    <property type="entry name" value="CDF"/>
    <property type="match status" value="1"/>
</dbReference>
<evidence type="ECO:0000256" key="10">
    <source>
        <dbReference type="ARBA" id="ARBA00048349"/>
    </source>
</evidence>
<feature type="domain" description="Cation efflux protein cytoplasmic" evidence="13">
    <location>
        <begin position="230"/>
        <end position="305"/>
    </location>
</feature>
<dbReference type="Proteomes" id="UP000316079">
    <property type="component" value="Unassembled WGS sequence"/>
</dbReference>
<comment type="caution">
    <text evidence="14">The sequence shown here is derived from an EMBL/GenBank/DDBJ whole genome shotgun (WGS) entry which is preliminary data.</text>
</comment>
<feature type="transmembrane region" description="Helical" evidence="11">
    <location>
        <begin position="64"/>
        <end position="88"/>
    </location>
</feature>
<dbReference type="EMBL" id="SRMA01026473">
    <property type="protein sequence ID" value="TRY83502.1"/>
    <property type="molecule type" value="Genomic_DNA"/>
</dbReference>
<evidence type="ECO:0000256" key="2">
    <source>
        <dbReference type="ARBA" id="ARBA00008873"/>
    </source>
</evidence>
<feature type="domain" description="Cation efflux protein transmembrane" evidence="12">
    <location>
        <begin position="65"/>
        <end position="175"/>
    </location>
</feature>
<evidence type="ECO:0000256" key="6">
    <source>
        <dbReference type="ARBA" id="ARBA00022906"/>
    </source>
</evidence>
<evidence type="ECO:0000256" key="3">
    <source>
        <dbReference type="ARBA" id="ARBA00022448"/>
    </source>
</evidence>
<proteinExistence type="inferred from homology"/>
<evidence type="ECO:0000313" key="15">
    <source>
        <dbReference type="Proteomes" id="UP000316079"/>
    </source>
</evidence>
<dbReference type="STRING" id="623744.A0A553Q0N9"/>
<name>A0A553Q0N9_9TELE</name>
<comment type="catalytic activity">
    <reaction evidence="10">
        <text>Zn(2+)(in) + 2 H(+)(out) = Zn(2+)(out) + 2 H(+)(in)</text>
        <dbReference type="Rhea" id="RHEA:72627"/>
        <dbReference type="ChEBI" id="CHEBI:15378"/>
        <dbReference type="ChEBI" id="CHEBI:29105"/>
    </reaction>
</comment>
<comment type="subcellular location">
    <subcellularLocation>
        <location evidence="1">Membrane</location>
        <topology evidence="1">Multi-pass membrane protein</topology>
    </subcellularLocation>
</comment>
<accession>A0A553Q0N9</accession>
<comment type="similarity">
    <text evidence="2">Belongs to the cation diffusion facilitator (CDF) transporter (TC 2.A.4) family. SLC30A subfamily.</text>
</comment>
<keyword evidence="6" id="KW-0862">Zinc</keyword>
<dbReference type="PANTHER" id="PTHR11562">
    <property type="entry name" value="CATION EFFLUX PROTEIN/ ZINC TRANSPORTER"/>
    <property type="match status" value="1"/>
</dbReference>
<dbReference type="Pfam" id="PF01545">
    <property type="entry name" value="Cation_efflux"/>
    <property type="match status" value="1"/>
</dbReference>
<keyword evidence="4" id="KW-0050">Antiport</keyword>
<dbReference type="InterPro" id="IPR058533">
    <property type="entry name" value="Cation_efflux_TM"/>
</dbReference>